<sequence length="388" mass="41478">MRVDNYDFRDLANRFEDEYERALAAIGTFNVAVFGDTGAGKSTLINAVFGRQLAATDIGDSITQHITYHGGAPEPLGIYDNRGFGLDDASDVDSIIAELRRIVAENKARPISERIHVVWFVTNSYSRRFLESHARFVRALADLGLPVMMVLTQVPTTRDGEYHKDAVALAEHIKKLRLPSTPRGKVYMVNSIGDPDLGQPAHGLRELLEGTFPVVPAAVHEALIAAQRVDLDLKRKKARQIVLGSAAAAGGSGAVPVPIVSDAGVLAIVMTMIAKVSAAYGITLGKRRTMRVAAVAFSGGATIASGRIVAKLVATMVAKSAGKAVPYVNFAVAAVSAGTAAALTSASGFAWMKVCERMLVEPDLKEEDASRIFAEEFTTRSKESAPKK</sequence>
<feature type="transmembrane region" description="Helical" evidence="5">
    <location>
        <begin position="265"/>
        <end position="285"/>
    </location>
</feature>
<accession>A0A841FG46</accession>
<evidence type="ECO:0000256" key="4">
    <source>
        <dbReference type="ARBA" id="ARBA00023136"/>
    </source>
</evidence>
<dbReference type="SUPFAM" id="SSF52540">
    <property type="entry name" value="P-loop containing nucleoside triphosphate hydrolases"/>
    <property type="match status" value="1"/>
</dbReference>
<feature type="transmembrane region" description="Helical" evidence="5">
    <location>
        <begin position="241"/>
        <end position="259"/>
    </location>
</feature>
<reference evidence="7 8" key="1">
    <citation type="submission" date="2020-08" db="EMBL/GenBank/DDBJ databases">
        <title>Genomic Encyclopedia of Type Strains, Phase IV (KMG-IV): sequencing the most valuable type-strain genomes for metagenomic binning, comparative biology and taxonomic classification.</title>
        <authorList>
            <person name="Goeker M."/>
        </authorList>
    </citation>
    <scope>NUCLEOTIDE SEQUENCE [LARGE SCALE GENOMIC DNA]</scope>
    <source>
        <strain evidence="7 8">YIM 65646</strain>
    </source>
</reference>
<dbReference type="AlphaFoldDB" id="A0A841FG46"/>
<evidence type="ECO:0000313" key="8">
    <source>
        <dbReference type="Proteomes" id="UP000548476"/>
    </source>
</evidence>
<keyword evidence="8" id="KW-1185">Reference proteome</keyword>
<dbReference type="Pfam" id="PF01926">
    <property type="entry name" value="MMR_HSR1"/>
    <property type="match status" value="1"/>
</dbReference>
<dbReference type="InterPro" id="IPR021147">
    <property type="entry name" value="DUF697"/>
</dbReference>
<dbReference type="Pfam" id="PF05128">
    <property type="entry name" value="DUF697"/>
    <property type="match status" value="1"/>
</dbReference>
<evidence type="ECO:0000256" key="5">
    <source>
        <dbReference type="SAM" id="Phobius"/>
    </source>
</evidence>
<keyword evidence="4 5" id="KW-0472">Membrane</keyword>
<feature type="domain" description="G" evidence="6">
    <location>
        <begin position="30"/>
        <end position="126"/>
    </location>
</feature>
<dbReference type="GO" id="GO:0005525">
    <property type="term" value="F:GTP binding"/>
    <property type="evidence" value="ECO:0007669"/>
    <property type="project" value="InterPro"/>
</dbReference>
<evidence type="ECO:0000256" key="3">
    <source>
        <dbReference type="ARBA" id="ARBA00022989"/>
    </source>
</evidence>
<keyword evidence="2 5" id="KW-0812">Transmembrane</keyword>
<evidence type="ECO:0000256" key="1">
    <source>
        <dbReference type="ARBA" id="ARBA00004141"/>
    </source>
</evidence>
<dbReference type="InterPro" id="IPR006073">
    <property type="entry name" value="GTP-bd"/>
</dbReference>
<protein>
    <submittedName>
        <fullName evidence="7">Putative GTPase</fullName>
    </submittedName>
</protein>
<comment type="subcellular location">
    <subcellularLocation>
        <location evidence="1">Membrane</location>
        <topology evidence="1">Multi-pass membrane protein</topology>
    </subcellularLocation>
</comment>
<dbReference type="Gene3D" id="3.40.50.300">
    <property type="entry name" value="P-loop containing nucleotide triphosphate hydrolases"/>
    <property type="match status" value="1"/>
</dbReference>
<feature type="transmembrane region" description="Helical" evidence="5">
    <location>
        <begin position="330"/>
        <end position="351"/>
    </location>
</feature>
<keyword evidence="3 5" id="KW-1133">Transmembrane helix</keyword>
<name>A0A841FG46_9ACTN</name>
<evidence type="ECO:0000256" key="2">
    <source>
        <dbReference type="ARBA" id="ARBA00022692"/>
    </source>
</evidence>
<dbReference type="InterPro" id="IPR027417">
    <property type="entry name" value="P-loop_NTPase"/>
</dbReference>
<proteinExistence type="predicted"/>
<organism evidence="7 8">
    <name type="scientific">Phytomonospora endophytica</name>
    <dbReference type="NCBI Taxonomy" id="714109"/>
    <lineage>
        <taxon>Bacteria</taxon>
        <taxon>Bacillati</taxon>
        <taxon>Actinomycetota</taxon>
        <taxon>Actinomycetes</taxon>
        <taxon>Micromonosporales</taxon>
        <taxon>Micromonosporaceae</taxon>
        <taxon>Phytomonospora</taxon>
    </lineage>
</organism>
<dbReference type="GO" id="GO:0016020">
    <property type="term" value="C:membrane"/>
    <property type="evidence" value="ECO:0007669"/>
    <property type="project" value="UniProtKB-SubCell"/>
</dbReference>
<dbReference type="EMBL" id="JACHGT010000008">
    <property type="protein sequence ID" value="MBB6036301.1"/>
    <property type="molecule type" value="Genomic_DNA"/>
</dbReference>
<evidence type="ECO:0000259" key="6">
    <source>
        <dbReference type="Pfam" id="PF01926"/>
    </source>
</evidence>
<evidence type="ECO:0000313" key="7">
    <source>
        <dbReference type="EMBL" id="MBB6036301.1"/>
    </source>
</evidence>
<feature type="transmembrane region" description="Helical" evidence="5">
    <location>
        <begin position="292"/>
        <end position="310"/>
    </location>
</feature>
<gene>
    <name evidence="7" type="ORF">HNR73_004169</name>
</gene>
<dbReference type="RefSeq" id="WP_184789127.1">
    <property type="nucleotide sequence ID" value="NZ_BONT01000046.1"/>
</dbReference>
<dbReference type="Proteomes" id="UP000548476">
    <property type="component" value="Unassembled WGS sequence"/>
</dbReference>
<comment type="caution">
    <text evidence="7">The sequence shown here is derived from an EMBL/GenBank/DDBJ whole genome shotgun (WGS) entry which is preliminary data.</text>
</comment>